<evidence type="ECO:0000259" key="2">
    <source>
        <dbReference type="Pfam" id="PF09509"/>
    </source>
</evidence>
<name>A0A0D0IS44_9MICO</name>
<reference evidence="3 4" key="1">
    <citation type="submission" date="2015-01" db="EMBL/GenBank/DDBJ databases">
        <title>Draft genome sequence of Leucobacter komagatae strain VKM ST2845.</title>
        <authorList>
            <person name="Karlyshev A.V."/>
            <person name="Kudryashova E.B."/>
        </authorList>
    </citation>
    <scope>NUCLEOTIDE SEQUENCE [LARGE SCALE GENOMIC DNA]</scope>
    <source>
        <strain evidence="3 4">VKM ST2845</strain>
    </source>
</reference>
<dbReference type="EMBL" id="JXSQ01000001">
    <property type="protein sequence ID" value="KIP53807.1"/>
    <property type="molecule type" value="Genomic_DNA"/>
</dbReference>
<dbReference type="RefSeq" id="WP_042542557.1">
    <property type="nucleotide sequence ID" value="NZ_JXSQ01000001.1"/>
</dbReference>
<proteinExistence type="predicted"/>
<feature type="domain" description="Conserved hypothetical protein CHP02391" evidence="2">
    <location>
        <begin position="117"/>
        <end position="240"/>
    </location>
</feature>
<dbReference type="AlphaFoldDB" id="A0A0D0IS44"/>
<evidence type="ECO:0000256" key="1">
    <source>
        <dbReference type="SAM" id="MobiDB-lite"/>
    </source>
</evidence>
<dbReference type="OrthoDB" id="3189478at2"/>
<dbReference type="Proteomes" id="UP000032120">
    <property type="component" value="Unassembled WGS sequence"/>
</dbReference>
<organism evidence="3 4">
    <name type="scientific">Leucobacter komagatae</name>
    <dbReference type="NCBI Taxonomy" id="55969"/>
    <lineage>
        <taxon>Bacteria</taxon>
        <taxon>Bacillati</taxon>
        <taxon>Actinomycetota</taxon>
        <taxon>Actinomycetes</taxon>
        <taxon>Micrococcales</taxon>
        <taxon>Microbacteriaceae</taxon>
        <taxon>Leucobacter</taxon>
    </lineage>
</organism>
<gene>
    <name evidence="3" type="ORF">SD72_01070</name>
</gene>
<dbReference type="Pfam" id="PF09509">
    <property type="entry name" value="Hypoth_Ymh"/>
    <property type="match status" value="1"/>
</dbReference>
<evidence type="ECO:0000313" key="4">
    <source>
        <dbReference type="Proteomes" id="UP000032120"/>
    </source>
</evidence>
<feature type="region of interest" description="Disordered" evidence="1">
    <location>
        <begin position="168"/>
        <end position="194"/>
    </location>
</feature>
<sequence length="249" mass="27728">MSALDVEWAITSLREFVHATDQVAYDNRPGSGVVMLGTYQRVPDAKAAELAYVAEQILDRALPEWRVAEGKRGEAKGKARWKHLRDWAARGIAALEREAELQEKLGDAAPRVSAGDFHSWIWLGASSLWYSGHYREAVEGAIRKLNAETQNKLGRRDLSEDDLFKQAFSEQPPAPNSPRLHRMKDDSSKTFKSAQRGARSLAEGVFAGIRNPLAHESEVDMPEQQALEYLAALSVLARWVDESSLETAS</sequence>
<keyword evidence="4" id="KW-1185">Reference proteome</keyword>
<protein>
    <submittedName>
        <fullName evidence="3">DNA restriction-modification system protein</fullName>
    </submittedName>
</protein>
<dbReference type="InterPro" id="IPR012654">
    <property type="entry name" value="CHP02391"/>
</dbReference>
<accession>A0A0D0IS44</accession>
<comment type="caution">
    <text evidence="3">The sequence shown here is derived from an EMBL/GenBank/DDBJ whole genome shotgun (WGS) entry which is preliminary data.</text>
</comment>
<evidence type="ECO:0000313" key="3">
    <source>
        <dbReference type="EMBL" id="KIP53807.1"/>
    </source>
</evidence>